<dbReference type="Proteomes" id="UP000239007">
    <property type="component" value="Unassembled WGS sequence"/>
</dbReference>
<sequence>MSNFPNLVSVHWLKEHLLDDDLILLDASMNKSIHGSNAKQLVKIPTARAFDFETVFVDKDSALSNMMPSEAVFNLEAKKLGLNKDSLIVVYDQKGIFSCARAWYMFHVMGHNKVLILDGGLPAWLDEGYDTVTDHQPSLITGDFHGKLQANAFYNSDFILANLQNSALTILDARAEGRFSGQEDEPREGMSSGHIPNSINIPFATLLDGQRFRPKAELQQIIAGLTLSKTSQLIFSCGSGVTACVVLFVFHSLGYSNLTVFDGSWSEWGANKKFPIATSDLN</sequence>
<keyword evidence="1" id="KW-0808">Transferase</keyword>
<dbReference type="Gene3D" id="3.40.250.10">
    <property type="entry name" value="Rhodanese-like domain"/>
    <property type="match status" value="2"/>
</dbReference>
<reference evidence="4 5" key="1">
    <citation type="submission" date="2016-12" db="EMBL/GenBank/DDBJ databases">
        <title>Diversity of luminous bacteria.</title>
        <authorList>
            <person name="Yoshizawa S."/>
            <person name="Kogure K."/>
        </authorList>
    </citation>
    <scope>NUCLEOTIDE SEQUENCE [LARGE SCALE GENOMIC DNA]</scope>
    <source>
        <strain evidence="4 5">SA4-48</strain>
    </source>
</reference>
<keyword evidence="2" id="KW-0677">Repeat</keyword>
<protein>
    <recommendedName>
        <fullName evidence="3">Rhodanese domain-containing protein</fullName>
    </recommendedName>
</protein>
<dbReference type="PANTHER" id="PTHR11364:SF27">
    <property type="entry name" value="SULFURTRANSFERASE"/>
    <property type="match status" value="1"/>
</dbReference>
<dbReference type="RefSeq" id="WP_105052510.1">
    <property type="nucleotide sequence ID" value="NZ_BMYG01000007.1"/>
</dbReference>
<dbReference type="PANTHER" id="PTHR11364">
    <property type="entry name" value="THIOSULFATE SULFERTANSFERASE"/>
    <property type="match status" value="1"/>
</dbReference>
<dbReference type="Pfam" id="PF00581">
    <property type="entry name" value="Rhodanese"/>
    <property type="match status" value="2"/>
</dbReference>
<name>A0A2S7UVI8_9GAMM</name>
<feature type="domain" description="Rhodanese" evidence="3">
    <location>
        <begin position="18"/>
        <end position="133"/>
    </location>
</feature>
<organism evidence="4 5">
    <name type="scientific">Psychrosphaera saromensis</name>
    <dbReference type="NCBI Taxonomy" id="716813"/>
    <lineage>
        <taxon>Bacteria</taxon>
        <taxon>Pseudomonadati</taxon>
        <taxon>Pseudomonadota</taxon>
        <taxon>Gammaproteobacteria</taxon>
        <taxon>Alteromonadales</taxon>
        <taxon>Pseudoalteromonadaceae</taxon>
        <taxon>Psychrosphaera</taxon>
    </lineage>
</organism>
<evidence type="ECO:0000259" key="3">
    <source>
        <dbReference type="PROSITE" id="PS50206"/>
    </source>
</evidence>
<evidence type="ECO:0000313" key="4">
    <source>
        <dbReference type="EMBL" id="PQJ54004.1"/>
    </source>
</evidence>
<dbReference type="InterPro" id="IPR001763">
    <property type="entry name" value="Rhodanese-like_dom"/>
</dbReference>
<gene>
    <name evidence="4" type="ORF">BTO11_10305</name>
</gene>
<accession>A0A2S7UVI8</accession>
<dbReference type="AlphaFoldDB" id="A0A2S7UVI8"/>
<dbReference type="FunFam" id="3.40.250.10:FF:000001">
    <property type="entry name" value="Sulfurtransferase"/>
    <property type="match status" value="1"/>
</dbReference>
<dbReference type="InterPro" id="IPR045078">
    <property type="entry name" value="TST/MPST-like"/>
</dbReference>
<dbReference type="OrthoDB" id="9781034at2"/>
<comment type="caution">
    <text evidence="4">The sequence shown here is derived from an EMBL/GenBank/DDBJ whole genome shotgun (WGS) entry which is preliminary data.</text>
</comment>
<dbReference type="EMBL" id="MSCH01000003">
    <property type="protein sequence ID" value="PQJ54004.1"/>
    <property type="molecule type" value="Genomic_DNA"/>
</dbReference>
<evidence type="ECO:0000256" key="2">
    <source>
        <dbReference type="ARBA" id="ARBA00022737"/>
    </source>
</evidence>
<proteinExistence type="predicted"/>
<dbReference type="InterPro" id="IPR036873">
    <property type="entry name" value="Rhodanese-like_dom_sf"/>
</dbReference>
<evidence type="ECO:0000256" key="1">
    <source>
        <dbReference type="ARBA" id="ARBA00022679"/>
    </source>
</evidence>
<feature type="domain" description="Rhodanese" evidence="3">
    <location>
        <begin position="164"/>
        <end position="273"/>
    </location>
</feature>
<dbReference type="CDD" id="cd01449">
    <property type="entry name" value="TST_Repeat_2"/>
    <property type="match status" value="1"/>
</dbReference>
<dbReference type="GO" id="GO:0004792">
    <property type="term" value="F:thiosulfate-cyanide sulfurtransferase activity"/>
    <property type="evidence" value="ECO:0007669"/>
    <property type="project" value="TreeGrafter"/>
</dbReference>
<dbReference type="PROSITE" id="PS50206">
    <property type="entry name" value="RHODANESE_3"/>
    <property type="match status" value="2"/>
</dbReference>
<dbReference type="SUPFAM" id="SSF52821">
    <property type="entry name" value="Rhodanese/Cell cycle control phosphatase"/>
    <property type="match status" value="2"/>
</dbReference>
<dbReference type="SMART" id="SM00450">
    <property type="entry name" value="RHOD"/>
    <property type="match status" value="2"/>
</dbReference>
<evidence type="ECO:0000313" key="5">
    <source>
        <dbReference type="Proteomes" id="UP000239007"/>
    </source>
</evidence>
<keyword evidence="5" id="KW-1185">Reference proteome</keyword>
<dbReference type="CDD" id="cd01448">
    <property type="entry name" value="TST_Repeat_1"/>
    <property type="match status" value="1"/>
</dbReference>